<proteinExistence type="predicted"/>
<dbReference type="EMBL" id="SPLM01000076">
    <property type="protein sequence ID" value="TMW61467.1"/>
    <property type="molecule type" value="Genomic_DNA"/>
</dbReference>
<dbReference type="AlphaFoldDB" id="A0A8K1CG02"/>
<sequence length="197" mass="21606">MPEPHEQAVSVSPRSLIPHLALIHYKLQSLKVSNTTIFVNMKFSSAIAAAALALVAITSPVQATTTTTTTTNLRHLAVKVAPVCPTKCPTDTYCARGDFKCRSNSDPAVRNKCFNPANFTWIDKCAPGFFCHNSKCLAKDGGLCYKTCAHNSYCARYDTVCRTQKETGKCFDVSTSTWIAKCAKDYTCVQSKCMKKN</sequence>
<keyword evidence="2" id="KW-1185">Reference proteome</keyword>
<gene>
    <name evidence="1" type="ORF">Poli38472_012658</name>
</gene>
<organism evidence="1 2">
    <name type="scientific">Pythium oligandrum</name>
    <name type="common">Mycoparasitic fungus</name>
    <dbReference type="NCBI Taxonomy" id="41045"/>
    <lineage>
        <taxon>Eukaryota</taxon>
        <taxon>Sar</taxon>
        <taxon>Stramenopiles</taxon>
        <taxon>Oomycota</taxon>
        <taxon>Peronosporomycetes</taxon>
        <taxon>Pythiales</taxon>
        <taxon>Pythiaceae</taxon>
        <taxon>Pythium</taxon>
    </lineage>
</organism>
<comment type="caution">
    <text evidence="1">The sequence shown here is derived from an EMBL/GenBank/DDBJ whole genome shotgun (WGS) entry which is preliminary data.</text>
</comment>
<protein>
    <submittedName>
        <fullName evidence="1">Uncharacterized protein</fullName>
    </submittedName>
</protein>
<dbReference type="Proteomes" id="UP000794436">
    <property type="component" value="Unassembled WGS sequence"/>
</dbReference>
<name>A0A8K1CG02_PYTOL</name>
<accession>A0A8K1CG02</accession>
<evidence type="ECO:0000313" key="1">
    <source>
        <dbReference type="EMBL" id="TMW61467.1"/>
    </source>
</evidence>
<reference evidence="1" key="1">
    <citation type="submission" date="2019-03" db="EMBL/GenBank/DDBJ databases">
        <title>Long read genome sequence of the mycoparasitic Pythium oligandrum ATCC 38472 isolated from sugarbeet rhizosphere.</title>
        <authorList>
            <person name="Gaulin E."/>
        </authorList>
    </citation>
    <scope>NUCLEOTIDE SEQUENCE</scope>
    <source>
        <strain evidence="1">ATCC 38472_TT</strain>
    </source>
</reference>
<evidence type="ECO:0000313" key="2">
    <source>
        <dbReference type="Proteomes" id="UP000794436"/>
    </source>
</evidence>